<comment type="caution">
    <text evidence="1">The sequence shown here is derived from an EMBL/GenBank/DDBJ whole genome shotgun (WGS) entry which is preliminary data.</text>
</comment>
<proteinExistence type="predicted"/>
<name>D4BAW3_9ENTR</name>
<dbReference type="HOGENOM" id="CLU_088154_0_0_6"/>
<reference evidence="1 2" key="1">
    <citation type="submission" date="2010-02" db="EMBL/GenBank/DDBJ databases">
        <authorList>
            <person name="Weinstock G."/>
            <person name="Sodergren E."/>
            <person name="Clifton S."/>
            <person name="Fulton L."/>
            <person name="Fulton B."/>
            <person name="Courtney L."/>
            <person name="Fronick C."/>
            <person name="Harrison M."/>
            <person name="Strong C."/>
            <person name="Farmer C."/>
            <person name="Delahaunty K."/>
            <person name="Markovic C."/>
            <person name="Hall O."/>
            <person name="Minx P."/>
            <person name="Tomlinson C."/>
            <person name="Mitreva M."/>
            <person name="Nelson J."/>
            <person name="Hou S."/>
            <person name="Wollam A."/>
            <person name="Pepin K.H."/>
            <person name="Johnson M."/>
            <person name="Bhonagiri V."/>
            <person name="Zhang X."/>
            <person name="Suruliraj S."/>
            <person name="Warren W."/>
            <person name="Chinwalla A."/>
            <person name="Mardis E.R."/>
            <person name="Wilson R.K."/>
        </authorList>
    </citation>
    <scope>NUCLEOTIDE SEQUENCE [LARGE SCALE GENOMIC DNA]</scope>
    <source>
        <strain evidence="1 2">ATCC 29220</strain>
    </source>
</reference>
<dbReference type="EMBL" id="ABWL02000006">
    <property type="protein sequence ID" value="EFE09324.1"/>
    <property type="molecule type" value="Genomic_DNA"/>
</dbReference>
<organism evidence="1 2">
    <name type="scientific">Citrobacter youngae ATCC 29220</name>
    <dbReference type="NCBI Taxonomy" id="500640"/>
    <lineage>
        <taxon>Bacteria</taxon>
        <taxon>Pseudomonadati</taxon>
        <taxon>Pseudomonadota</taxon>
        <taxon>Gammaproteobacteria</taxon>
        <taxon>Enterobacterales</taxon>
        <taxon>Enterobacteriaceae</taxon>
        <taxon>Citrobacter</taxon>
        <taxon>Citrobacter freundii complex</taxon>
    </lineage>
</organism>
<dbReference type="eggNOG" id="ENOG502Z8UT">
    <property type="taxonomic scope" value="Bacteria"/>
</dbReference>
<evidence type="ECO:0000313" key="2">
    <source>
        <dbReference type="Proteomes" id="UP000003880"/>
    </source>
</evidence>
<evidence type="ECO:0000313" key="1">
    <source>
        <dbReference type="EMBL" id="EFE09324.1"/>
    </source>
</evidence>
<dbReference type="Proteomes" id="UP000003880">
    <property type="component" value="Unassembled WGS sequence"/>
</dbReference>
<gene>
    <name evidence="1" type="ORF">CIT292_07609</name>
</gene>
<sequence>MNANLYKTTGKSLMANYRAYFQKISTLTDVRREQMAEIYFQSYAGSEFSRFLFDLENKDETLLLEYRGQLVGFSNVKFYEQEQAIIVYSGDTIVMPEHWKQQVLHRAWIMRMGLLKAQVPNKKLYWFLLVKGVRTYKYLKVFARKFYPHWLRDEPELQRLASHLAAEKFGPLYNVVNGVVECPPQYGYLKESLARIPASLHSRAEVDFFLRKNPHYALGHELVCLCELAQDNFSPRYKKWFTHPEVEFFHE</sequence>
<dbReference type="AlphaFoldDB" id="D4BAW3"/>
<accession>D4BAW3</accession>
<protein>
    <submittedName>
        <fullName evidence="1">Uncharacterized protein</fullName>
    </submittedName>
</protein>